<keyword evidence="2" id="KW-0902">Two-component regulatory system</keyword>
<dbReference type="SMART" id="SM00448">
    <property type="entry name" value="REC"/>
    <property type="match status" value="1"/>
</dbReference>
<evidence type="ECO:0000256" key="4">
    <source>
        <dbReference type="ARBA" id="ARBA00023125"/>
    </source>
</evidence>
<keyword evidence="11" id="KW-1185">Reference proteome</keyword>
<evidence type="ECO:0000259" key="8">
    <source>
        <dbReference type="PROSITE" id="PS50110"/>
    </source>
</evidence>
<dbReference type="eggNOG" id="COG0745">
    <property type="taxonomic scope" value="Bacteria"/>
</dbReference>
<dbReference type="InterPro" id="IPR036388">
    <property type="entry name" value="WH-like_DNA-bd_sf"/>
</dbReference>
<gene>
    <name evidence="10" type="ORF">ALO_03966</name>
</gene>
<dbReference type="RefSeq" id="WP_004093098.1">
    <property type="nucleotide sequence ID" value="NZ_AFGF01000025.1"/>
</dbReference>
<dbReference type="GO" id="GO:0000976">
    <property type="term" value="F:transcription cis-regulatory region binding"/>
    <property type="evidence" value="ECO:0007669"/>
    <property type="project" value="TreeGrafter"/>
</dbReference>
<organism evidence="10 11">
    <name type="scientific">Acetonema longum DSM 6540</name>
    <dbReference type="NCBI Taxonomy" id="1009370"/>
    <lineage>
        <taxon>Bacteria</taxon>
        <taxon>Bacillati</taxon>
        <taxon>Bacillota</taxon>
        <taxon>Negativicutes</taxon>
        <taxon>Acetonemataceae</taxon>
        <taxon>Acetonema</taxon>
    </lineage>
</organism>
<dbReference type="EMBL" id="AFGF01000025">
    <property type="protein sequence ID" value="EGO65221.1"/>
    <property type="molecule type" value="Genomic_DNA"/>
</dbReference>
<dbReference type="CDD" id="cd00383">
    <property type="entry name" value="trans_reg_C"/>
    <property type="match status" value="1"/>
</dbReference>
<feature type="modified residue" description="4-aspartylphosphate" evidence="6">
    <location>
        <position position="56"/>
    </location>
</feature>
<dbReference type="SUPFAM" id="SSF46894">
    <property type="entry name" value="C-terminal effector domain of the bipartite response regulators"/>
    <property type="match status" value="1"/>
</dbReference>
<dbReference type="AlphaFoldDB" id="F7NFG6"/>
<dbReference type="FunFam" id="3.40.50.2300:FF:000001">
    <property type="entry name" value="DNA-binding response regulator PhoB"/>
    <property type="match status" value="1"/>
</dbReference>
<evidence type="ECO:0000256" key="1">
    <source>
        <dbReference type="ARBA" id="ARBA00022553"/>
    </source>
</evidence>
<dbReference type="GO" id="GO:0000156">
    <property type="term" value="F:phosphorelay response regulator activity"/>
    <property type="evidence" value="ECO:0007669"/>
    <property type="project" value="TreeGrafter"/>
</dbReference>
<accession>F7NFG6</accession>
<evidence type="ECO:0000256" key="5">
    <source>
        <dbReference type="ARBA" id="ARBA00023163"/>
    </source>
</evidence>
<dbReference type="Pfam" id="PF00486">
    <property type="entry name" value="Trans_reg_C"/>
    <property type="match status" value="1"/>
</dbReference>
<evidence type="ECO:0000259" key="9">
    <source>
        <dbReference type="PROSITE" id="PS51755"/>
    </source>
</evidence>
<dbReference type="PROSITE" id="PS51755">
    <property type="entry name" value="OMPR_PHOB"/>
    <property type="match status" value="1"/>
</dbReference>
<dbReference type="GO" id="GO:0032993">
    <property type="term" value="C:protein-DNA complex"/>
    <property type="evidence" value="ECO:0007669"/>
    <property type="project" value="TreeGrafter"/>
</dbReference>
<reference evidence="10 11" key="1">
    <citation type="journal article" date="2011" name="EMBO J.">
        <title>Structural diversity of bacterial flagellar motors.</title>
        <authorList>
            <person name="Chen S."/>
            <person name="Beeby M."/>
            <person name="Murphy G.E."/>
            <person name="Leadbetter J.R."/>
            <person name="Hendrixson D.R."/>
            <person name="Briegel A."/>
            <person name="Li Z."/>
            <person name="Shi J."/>
            <person name="Tocheva E.I."/>
            <person name="Muller A."/>
            <person name="Dobro M.J."/>
            <person name="Jensen G.J."/>
        </authorList>
    </citation>
    <scope>NUCLEOTIDE SEQUENCE [LARGE SCALE GENOMIC DNA]</scope>
    <source>
        <strain evidence="10 11">DSM 6540</strain>
    </source>
</reference>
<proteinExistence type="predicted"/>
<dbReference type="GO" id="GO:0006355">
    <property type="term" value="P:regulation of DNA-templated transcription"/>
    <property type="evidence" value="ECO:0007669"/>
    <property type="project" value="InterPro"/>
</dbReference>
<dbReference type="InterPro" id="IPR001867">
    <property type="entry name" value="OmpR/PhoB-type_DNA-bd"/>
</dbReference>
<dbReference type="OrthoDB" id="25887at2"/>
<evidence type="ECO:0000256" key="7">
    <source>
        <dbReference type="PROSITE-ProRule" id="PRU01091"/>
    </source>
</evidence>
<dbReference type="InterPro" id="IPR011006">
    <property type="entry name" value="CheY-like_superfamily"/>
</dbReference>
<dbReference type="Gene3D" id="1.10.10.10">
    <property type="entry name" value="Winged helix-like DNA-binding domain superfamily/Winged helix DNA-binding domain"/>
    <property type="match status" value="1"/>
</dbReference>
<evidence type="ECO:0000256" key="3">
    <source>
        <dbReference type="ARBA" id="ARBA00023015"/>
    </source>
</evidence>
<dbReference type="GO" id="GO:0005829">
    <property type="term" value="C:cytosol"/>
    <property type="evidence" value="ECO:0007669"/>
    <property type="project" value="TreeGrafter"/>
</dbReference>
<dbReference type="Pfam" id="PF00072">
    <property type="entry name" value="Response_reg"/>
    <property type="match status" value="1"/>
</dbReference>
<keyword evidence="5" id="KW-0804">Transcription</keyword>
<protein>
    <submittedName>
        <fullName evidence="10">Two component transcriptional regulator, winged helix family protein</fullName>
    </submittedName>
</protein>
<evidence type="ECO:0000256" key="6">
    <source>
        <dbReference type="PROSITE-ProRule" id="PRU00169"/>
    </source>
</evidence>
<dbReference type="STRING" id="1009370.ALO_03966"/>
<keyword evidence="1 6" id="KW-0597">Phosphoprotein</keyword>
<dbReference type="PROSITE" id="PS50110">
    <property type="entry name" value="RESPONSE_REGULATORY"/>
    <property type="match status" value="1"/>
</dbReference>
<dbReference type="SUPFAM" id="SSF52172">
    <property type="entry name" value="CheY-like"/>
    <property type="match status" value="1"/>
</dbReference>
<sequence length="234" mass="26553">MGKQIKILIVDDNADIRDIVSILLSDMNYTVLKAEDSAAAMKLLLLNPNIDLIILDIMLPDQSGFDVCREMRQKTMAPILFLTAKAHIADKKYGFDCGGDDYLLKPFSSIELSARVQALLRRYAVYQGKSANQANEYIKIRELLVHPTAGEVSVAGIDILLRHIEYQLLVLLAKNRDQVFSVQTIYETIWQEPFMPASSNTVMVHIKNLRQKIEKDPQNPKYIVTVWGKGYKLI</sequence>
<dbReference type="FunFam" id="1.10.10.10:FF:000018">
    <property type="entry name" value="DNA-binding response regulator ResD"/>
    <property type="match status" value="1"/>
</dbReference>
<dbReference type="InterPro" id="IPR001789">
    <property type="entry name" value="Sig_transdc_resp-reg_receiver"/>
</dbReference>
<dbReference type="PANTHER" id="PTHR48111">
    <property type="entry name" value="REGULATOR OF RPOS"/>
    <property type="match status" value="1"/>
</dbReference>
<name>F7NFG6_9FIRM</name>
<evidence type="ECO:0000256" key="2">
    <source>
        <dbReference type="ARBA" id="ARBA00023012"/>
    </source>
</evidence>
<evidence type="ECO:0000313" key="11">
    <source>
        <dbReference type="Proteomes" id="UP000003240"/>
    </source>
</evidence>
<feature type="DNA-binding region" description="OmpR/PhoB-type" evidence="7">
    <location>
        <begin position="135"/>
        <end position="234"/>
    </location>
</feature>
<dbReference type="SMART" id="SM00862">
    <property type="entry name" value="Trans_reg_C"/>
    <property type="match status" value="1"/>
</dbReference>
<dbReference type="Gene3D" id="3.40.50.2300">
    <property type="match status" value="1"/>
</dbReference>
<dbReference type="InterPro" id="IPR039420">
    <property type="entry name" value="WalR-like"/>
</dbReference>
<dbReference type="Proteomes" id="UP000003240">
    <property type="component" value="Unassembled WGS sequence"/>
</dbReference>
<keyword evidence="3" id="KW-0805">Transcription regulation</keyword>
<dbReference type="Gene3D" id="6.10.250.690">
    <property type="match status" value="1"/>
</dbReference>
<evidence type="ECO:0000313" key="10">
    <source>
        <dbReference type="EMBL" id="EGO65221.1"/>
    </source>
</evidence>
<keyword evidence="4 7" id="KW-0238">DNA-binding</keyword>
<comment type="caution">
    <text evidence="10">The sequence shown here is derived from an EMBL/GenBank/DDBJ whole genome shotgun (WGS) entry which is preliminary data.</text>
</comment>
<dbReference type="CDD" id="cd17574">
    <property type="entry name" value="REC_OmpR"/>
    <property type="match status" value="1"/>
</dbReference>
<dbReference type="PANTHER" id="PTHR48111:SF2">
    <property type="entry name" value="RESPONSE REGULATOR SAER"/>
    <property type="match status" value="1"/>
</dbReference>
<feature type="domain" description="Response regulatory" evidence="8">
    <location>
        <begin position="6"/>
        <end position="120"/>
    </location>
</feature>
<feature type="domain" description="OmpR/PhoB-type" evidence="9">
    <location>
        <begin position="135"/>
        <end position="234"/>
    </location>
</feature>
<dbReference type="InterPro" id="IPR016032">
    <property type="entry name" value="Sig_transdc_resp-reg_C-effctor"/>
</dbReference>